<evidence type="ECO:0000313" key="8">
    <source>
        <dbReference type="EnsemblMetazoa" id="XP_050516283.1"/>
    </source>
</evidence>
<keyword evidence="9" id="KW-1185">Reference proteome</keyword>
<feature type="compositionally biased region" description="Basic residues" evidence="6">
    <location>
        <begin position="202"/>
        <end position="216"/>
    </location>
</feature>
<comment type="subunit">
    <text evidence="1">Self-associates forming complexes of several hundred monomers.</text>
</comment>
<evidence type="ECO:0000256" key="1">
    <source>
        <dbReference type="ARBA" id="ARBA00011764"/>
    </source>
</evidence>
<evidence type="ECO:0000256" key="2">
    <source>
        <dbReference type="ARBA" id="ARBA00016807"/>
    </source>
</evidence>
<keyword evidence="4" id="KW-0804">Transcription</keyword>
<dbReference type="PANTHER" id="PTHR21411:SF0">
    <property type="entry name" value="REGULATORY PROTEIN ZESTE"/>
    <property type="match status" value="1"/>
</dbReference>
<reference evidence="8" key="1">
    <citation type="submission" date="2025-05" db="UniProtKB">
        <authorList>
            <consortium name="EnsemblMetazoa"/>
        </authorList>
    </citation>
    <scope>IDENTIFICATION</scope>
</reference>
<evidence type="ECO:0000259" key="7">
    <source>
        <dbReference type="Pfam" id="PF13873"/>
    </source>
</evidence>
<organism evidence="8 9">
    <name type="scientific">Diabrotica virgifera virgifera</name>
    <name type="common">western corn rootworm</name>
    <dbReference type="NCBI Taxonomy" id="50390"/>
    <lineage>
        <taxon>Eukaryota</taxon>
        <taxon>Metazoa</taxon>
        <taxon>Ecdysozoa</taxon>
        <taxon>Arthropoda</taxon>
        <taxon>Hexapoda</taxon>
        <taxon>Insecta</taxon>
        <taxon>Pterygota</taxon>
        <taxon>Neoptera</taxon>
        <taxon>Endopterygota</taxon>
        <taxon>Coleoptera</taxon>
        <taxon>Polyphaga</taxon>
        <taxon>Cucujiformia</taxon>
        <taxon>Chrysomeloidea</taxon>
        <taxon>Chrysomelidae</taxon>
        <taxon>Galerucinae</taxon>
        <taxon>Diabroticina</taxon>
        <taxon>Diabroticites</taxon>
        <taxon>Diabrotica</taxon>
    </lineage>
</organism>
<proteinExistence type="predicted"/>
<comment type="function">
    <text evidence="5">Involved in transvection phenomena (= synapsis-dependent gene expression), where the synaptic pairing of chromosomes carrying genes with which zeste interacts influences the expression of these genes. Zeste binds to DNA and stimulates transcription from a nearby promoter.</text>
</comment>
<evidence type="ECO:0000256" key="6">
    <source>
        <dbReference type="SAM" id="MobiDB-lite"/>
    </source>
</evidence>
<protein>
    <recommendedName>
        <fullName evidence="2">Regulatory protein zeste</fullName>
    </recommendedName>
</protein>
<dbReference type="Pfam" id="PF13873">
    <property type="entry name" value="Myb_DNA-bind_5"/>
    <property type="match status" value="1"/>
</dbReference>
<accession>A0ABM5L1H2</accession>
<sequence length="239" mass="27475">MSFVIIIIVYKLIIANNKEKSIFFKSKMEKSLKRSRGPNYSEREKQVLISIVYKYKDVIENKKTDGVTILQKEKTWKKIETEFNASSPGLINRSADSLKKYYDNRKKELRKEKAQEKIEVYRTGGGPCAKPPKMESSDEVLLSMVNEKTVSGILNTFDGDSEVTNENSSLTKHKEWESYSPADLKKSPNRLLLNDNISKQSQAKRGRLNNSSRRRPATIVKTLTSSNIADKYDKLLDRR</sequence>
<dbReference type="RefSeq" id="XP_050516283.1">
    <property type="nucleotide sequence ID" value="XM_050660326.1"/>
</dbReference>
<evidence type="ECO:0000256" key="3">
    <source>
        <dbReference type="ARBA" id="ARBA00023015"/>
    </source>
</evidence>
<name>A0ABM5L1H2_DIAVI</name>
<keyword evidence="3" id="KW-0805">Transcription regulation</keyword>
<dbReference type="EnsemblMetazoa" id="XM_050660326.1">
    <property type="protein sequence ID" value="XP_050516283.1"/>
    <property type="gene ID" value="LOC126891144"/>
</dbReference>
<evidence type="ECO:0000256" key="5">
    <source>
        <dbReference type="ARBA" id="ARBA00025466"/>
    </source>
</evidence>
<dbReference type="Proteomes" id="UP001652700">
    <property type="component" value="Unplaced"/>
</dbReference>
<feature type="domain" description="Myb/SANT-like DNA-binding" evidence="7">
    <location>
        <begin position="36"/>
        <end position="115"/>
    </location>
</feature>
<dbReference type="InterPro" id="IPR028002">
    <property type="entry name" value="Myb_DNA-bind_5"/>
</dbReference>
<dbReference type="PANTHER" id="PTHR21411">
    <property type="entry name" value="APONTIC"/>
    <property type="match status" value="1"/>
</dbReference>
<feature type="region of interest" description="Disordered" evidence="6">
    <location>
        <begin position="197"/>
        <end position="216"/>
    </location>
</feature>
<evidence type="ECO:0000256" key="4">
    <source>
        <dbReference type="ARBA" id="ARBA00023163"/>
    </source>
</evidence>
<evidence type="ECO:0000313" key="9">
    <source>
        <dbReference type="Proteomes" id="UP001652700"/>
    </source>
</evidence>
<dbReference type="GeneID" id="126891144"/>